<feature type="transmembrane region" description="Helical" evidence="7">
    <location>
        <begin position="218"/>
        <end position="238"/>
    </location>
</feature>
<reference evidence="9 10" key="1">
    <citation type="submission" date="2024-01" db="EMBL/GenBank/DDBJ databases">
        <authorList>
            <person name="Deng Y."/>
            <person name="Su J."/>
        </authorList>
    </citation>
    <scope>NUCLEOTIDE SEQUENCE [LARGE SCALE GENOMIC DNA]</scope>
    <source>
        <strain evidence="9 10">CPCC 100088</strain>
    </source>
</reference>
<evidence type="ECO:0000256" key="1">
    <source>
        <dbReference type="ARBA" id="ARBA00004651"/>
    </source>
</evidence>
<protein>
    <submittedName>
        <fullName evidence="9">Acyltransferase family protein</fullName>
    </submittedName>
</protein>
<keyword evidence="3" id="KW-1003">Cell membrane</keyword>
<dbReference type="RefSeq" id="WP_339111875.1">
    <property type="nucleotide sequence ID" value="NZ_JAYWLC010000017.1"/>
</dbReference>
<gene>
    <name evidence="9" type="ORF">VSX56_16035</name>
</gene>
<feature type="transmembrane region" description="Helical" evidence="7">
    <location>
        <begin position="88"/>
        <end position="107"/>
    </location>
</feature>
<evidence type="ECO:0000259" key="8">
    <source>
        <dbReference type="Pfam" id="PF01757"/>
    </source>
</evidence>
<organism evidence="9 10">
    <name type="scientific">Thioclava kandeliae</name>
    <dbReference type="NCBI Taxonomy" id="3070818"/>
    <lineage>
        <taxon>Bacteria</taxon>
        <taxon>Pseudomonadati</taxon>
        <taxon>Pseudomonadota</taxon>
        <taxon>Alphaproteobacteria</taxon>
        <taxon>Rhodobacterales</taxon>
        <taxon>Paracoccaceae</taxon>
        <taxon>Thioclava</taxon>
    </lineage>
</organism>
<feature type="transmembrane region" description="Helical" evidence="7">
    <location>
        <begin position="187"/>
        <end position="206"/>
    </location>
</feature>
<evidence type="ECO:0000256" key="2">
    <source>
        <dbReference type="ARBA" id="ARBA00007400"/>
    </source>
</evidence>
<name>A0ABV1SK53_9RHOB</name>
<keyword evidence="9" id="KW-0808">Transferase</keyword>
<sequence>MTQSLQWAGRDAQPHPRTQSTRIAAIEWTKILFALSIVCLHTGIFSDLSRPLNILIGNNLARLGVPFFLFVTGFYFDRQVKRGIGHLLRRMAGLYAIWTLIYLPFWISDATLPLFVTNVIVGYWQLWYLLAALISAVMLYLVRGLSPKVLIGLAVAILFLGAALQYGQRVDQSPVHESLPISADGALARNFLFFAFPFMALGYVAARLQGRWDGLTQTGRRLLLGVTGAIFAAEIGMNDLVFNAVGPFDIFLSSALFIPVLFLTLKGQGGGWQISPVWSTGIYLVHVLWINVLGMALPDLPKLALGLAVIALSLASVPVLRQVNRSIPVL</sequence>
<evidence type="ECO:0000256" key="6">
    <source>
        <dbReference type="ARBA" id="ARBA00023136"/>
    </source>
</evidence>
<feature type="transmembrane region" description="Helical" evidence="7">
    <location>
        <begin position="119"/>
        <end position="142"/>
    </location>
</feature>
<keyword evidence="6 7" id="KW-0472">Membrane</keyword>
<evidence type="ECO:0000256" key="3">
    <source>
        <dbReference type="ARBA" id="ARBA00022475"/>
    </source>
</evidence>
<keyword evidence="4 7" id="KW-0812">Transmembrane</keyword>
<evidence type="ECO:0000256" key="5">
    <source>
        <dbReference type="ARBA" id="ARBA00022989"/>
    </source>
</evidence>
<accession>A0ABV1SK53</accession>
<reference evidence="9 10" key="2">
    <citation type="submission" date="2024-06" db="EMBL/GenBank/DDBJ databases">
        <title>Thioclava kandeliae sp. nov. from a rhizosphere soil sample of Kandelia candel in a mangrove.</title>
        <authorList>
            <person name="Mu T."/>
        </authorList>
    </citation>
    <scope>NUCLEOTIDE SEQUENCE [LARGE SCALE GENOMIC DNA]</scope>
    <source>
        <strain evidence="9 10">CPCC 100088</strain>
    </source>
</reference>
<dbReference type="PANTHER" id="PTHR40074:SF2">
    <property type="entry name" value="O-ACETYLTRANSFERASE WECH"/>
    <property type="match status" value="1"/>
</dbReference>
<keyword evidence="10" id="KW-1185">Reference proteome</keyword>
<dbReference type="GO" id="GO:0016746">
    <property type="term" value="F:acyltransferase activity"/>
    <property type="evidence" value="ECO:0007669"/>
    <property type="project" value="UniProtKB-KW"/>
</dbReference>
<feature type="transmembrane region" description="Helical" evidence="7">
    <location>
        <begin position="244"/>
        <end position="265"/>
    </location>
</feature>
<feature type="transmembrane region" description="Helical" evidence="7">
    <location>
        <begin position="277"/>
        <end position="297"/>
    </location>
</feature>
<dbReference type="PANTHER" id="PTHR40074">
    <property type="entry name" value="O-ACETYLTRANSFERASE WECH"/>
    <property type="match status" value="1"/>
</dbReference>
<comment type="subcellular location">
    <subcellularLocation>
        <location evidence="1">Cell membrane</location>
        <topology evidence="1">Multi-pass membrane protein</topology>
    </subcellularLocation>
</comment>
<dbReference type="Pfam" id="PF01757">
    <property type="entry name" value="Acyl_transf_3"/>
    <property type="match status" value="1"/>
</dbReference>
<dbReference type="InterPro" id="IPR002656">
    <property type="entry name" value="Acyl_transf_3_dom"/>
</dbReference>
<dbReference type="EMBL" id="JAYWLC010000017">
    <property type="protein sequence ID" value="MER5173278.1"/>
    <property type="molecule type" value="Genomic_DNA"/>
</dbReference>
<feature type="transmembrane region" description="Helical" evidence="7">
    <location>
        <begin position="31"/>
        <end position="48"/>
    </location>
</feature>
<feature type="domain" description="Acyltransferase 3" evidence="8">
    <location>
        <begin position="24"/>
        <end position="315"/>
    </location>
</feature>
<feature type="transmembrane region" description="Helical" evidence="7">
    <location>
        <begin position="54"/>
        <end position="76"/>
    </location>
</feature>
<feature type="transmembrane region" description="Helical" evidence="7">
    <location>
        <begin position="303"/>
        <end position="320"/>
    </location>
</feature>
<evidence type="ECO:0000313" key="10">
    <source>
        <dbReference type="Proteomes" id="UP001438953"/>
    </source>
</evidence>
<evidence type="ECO:0000256" key="7">
    <source>
        <dbReference type="SAM" id="Phobius"/>
    </source>
</evidence>
<evidence type="ECO:0000313" key="9">
    <source>
        <dbReference type="EMBL" id="MER5173278.1"/>
    </source>
</evidence>
<feature type="transmembrane region" description="Helical" evidence="7">
    <location>
        <begin position="149"/>
        <end position="167"/>
    </location>
</feature>
<dbReference type="Proteomes" id="UP001438953">
    <property type="component" value="Unassembled WGS sequence"/>
</dbReference>
<evidence type="ECO:0000256" key="4">
    <source>
        <dbReference type="ARBA" id="ARBA00022692"/>
    </source>
</evidence>
<proteinExistence type="inferred from homology"/>
<comment type="caution">
    <text evidence="9">The sequence shown here is derived from an EMBL/GenBank/DDBJ whole genome shotgun (WGS) entry which is preliminary data.</text>
</comment>
<comment type="similarity">
    <text evidence="2">Belongs to the acyltransferase 3 family.</text>
</comment>
<keyword evidence="9" id="KW-0012">Acyltransferase</keyword>
<keyword evidence="5 7" id="KW-1133">Transmembrane helix</keyword>